<dbReference type="Proteomes" id="UP000178114">
    <property type="component" value="Unassembled WGS sequence"/>
</dbReference>
<feature type="repeat" description="NHL" evidence="2">
    <location>
        <begin position="339"/>
        <end position="376"/>
    </location>
</feature>
<dbReference type="GO" id="GO:0003993">
    <property type="term" value="F:acid phosphatase activity"/>
    <property type="evidence" value="ECO:0007669"/>
    <property type="project" value="InterPro"/>
</dbReference>
<evidence type="ECO:0000256" key="1">
    <source>
        <dbReference type="ARBA" id="ARBA00022737"/>
    </source>
</evidence>
<keyword evidence="1" id="KW-0677">Repeat</keyword>
<dbReference type="Gene3D" id="2.60.40.380">
    <property type="entry name" value="Purple acid phosphatase-like, N-terminal"/>
    <property type="match status" value="1"/>
</dbReference>
<keyword evidence="3" id="KW-0175">Coiled coil</keyword>
<dbReference type="Pfam" id="PF01436">
    <property type="entry name" value="NHL"/>
    <property type="match status" value="2"/>
</dbReference>
<dbReference type="Gene3D" id="1.10.101.10">
    <property type="entry name" value="PGBD-like superfamily/PGBD"/>
    <property type="match status" value="1"/>
</dbReference>
<dbReference type="InterPro" id="IPR002477">
    <property type="entry name" value="Peptidoglycan-bd-like"/>
</dbReference>
<dbReference type="SUPFAM" id="SSF49363">
    <property type="entry name" value="Purple acid phosphatase, N-terminal domain"/>
    <property type="match status" value="1"/>
</dbReference>
<feature type="chain" id="PRO_5009522238" description="Fibronectin type-III domain-containing protein" evidence="5">
    <location>
        <begin position="25"/>
        <end position="613"/>
    </location>
</feature>
<dbReference type="InterPro" id="IPR050952">
    <property type="entry name" value="TRIM-NHL_E3_ligases"/>
</dbReference>
<keyword evidence="5" id="KW-0732">Signal</keyword>
<proteinExistence type="predicted"/>
<evidence type="ECO:0000313" key="8">
    <source>
        <dbReference type="Proteomes" id="UP000178114"/>
    </source>
</evidence>
<feature type="repeat" description="NHL" evidence="2">
    <location>
        <begin position="387"/>
        <end position="424"/>
    </location>
</feature>
<feature type="compositionally biased region" description="Low complexity" evidence="4">
    <location>
        <begin position="176"/>
        <end position="199"/>
    </location>
</feature>
<dbReference type="EMBL" id="MFID01000016">
    <property type="protein sequence ID" value="OGF81144.1"/>
    <property type="molecule type" value="Genomic_DNA"/>
</dbReference>
<evidence type="ECO:0000313" key="7">
    <source>
        <dbReference type="EMBL" id="OGF81144.1"/>
    </source>
</evidence>
<evidence type="ECO:0000256" key="2">
    <source>
        <dbReference type="PROSITE-ProRule" id="PRU00504"/>
    </source>
</evidence>
<dbReference type="GO" id="GO:0008270">
    <property type="term" value="F:zinc ion binding"/>
    <property type="evidence" value="ECO:0007669"/>
    <property type="project" value="UniProtKB-KW"/>
</dbReference>
<dbReference type="InterPro" id="IPR036365">
    <property type="entry name" value="PGBD-like_sf"/>
</dbReference>
<dbReference type="Pfam" id="PF16656">
    <property type="entry name" value="Pur_ac_phosph_N"/>
    <property type="match status" value="1"/>
</dbReference>
<dbReference type="Gene3D" id="2.120.10.30">
    <property type="entry name" value="TolB, C-terminal domain"/>
    <property type="match status" value="2"/>
</dbReference>
<dbReference type="PROSITE" id="PS51125">
    <property type="entry name" value="NHL"/>
    <property type="match status" value="2"/>
</dbReference>
<dbReference type="CDD" id="cd05819">
    <property type="entry name" value="NHL"/>
    <property type="match status" value="1"/>
</dbReference>
<dbReference type="InterPro" id="IPR011042">
    <property type="entry name" value="6-blade_b-propeller_TolB-like"/>
</dbReference>
<evidence type="ECO:0000259" key="6">
    <source>
        <dbReference type="PROSITE" id="PS50853"/>
    </source>
</evidence>
<dbReference type="SUPFAM" id="SSF101898">
    <property type="entry name" value="NHL repeat"/>
    <property type="match status" value="1"/>
</dbReference>
<organism evidence="7 8">
    <name type="scientific">Candidatus Giovannonibacteria bacterium RIFCSPLOWO2_01_FULL_45_34</name>
    <dbReference type="NCBI Taxonomy" id="1798351"/>
    <lineage>
        <taxon>Bacteria</taxon>
        <taxon>Candidatus Giovannoniibacteriota</taxon>
    </lineage>
</organism>
<dbReference type="InterPro" id="IPR015914">
    <property type="entry name" value="PAPs_N"/>
</dbReference>
<feature type="domain" description="Fibronectin type-III" evidence="6">
    <location>
        <begin position="228"/>
        <end position="320"/>
    </location>
</feature>
<dbReference type="InterPro" id="IPR001258">
    <property type="entry name" value="NHL_repeat"/>
</dbReference>
<feature type="signal peptide" evidence="5">
    <location>
        <begin position="1"/>
        <end position="24"/>
    </location>
</feature>
<dbReference type="InterPro" id="IPR008963">
    <property type="entry name" value="Purple_acid_Pase-like_N"/>
</dbReference>
<dbReference type="Pfam" id="PF01471">
    <property type="entry name" value="PG_binding_1"/>
    <property type="match status" value="1"/>
</dbReference>
<dbReference type="SUPFAM" id="SSF47090">
    <property type="entry name" value="PGBD-like"/>
    <property type="match status" value="1"/>
</dbReference>
<reference evidence="7 8" key="1">
    <citation type="journal article" date="2016" name="Nat. Commun.">
        <title>Thousands of microbial genomes shed light on interconnected biogeochemical processes in an aquifer system.</title>
        <authorList>
            <person name="Anantharaman K."/>
            <person name="Brown C.T."/>
            <person name="Hug L.A."/>
            <person name="Sharon I."/>
            <person name="Castelle C.J."/>
            <person name="Probst A.J."/>
            <person name="Thomas B.C."/>
            <person name="Singh A."/>
            <person name="Wilkins M.J."/>
            <person name="Karaoz U."/>
            <person name="Brodie E.L."/>
            <person name="Williams K.H."/>
            <person name="Hubbard S.S."/>
            <person name="Banfield J.F."/>
        </authorList>
    </citation>
    <scope>NUCLEOTIDE SEQUENCE [LARGE SCALE GENOMIC DNA]</scope>
</reference>
<dbReference type="PANTHER" id="PTHR24104:SF25">
    <property type="entry name" value="PROTEIN LIN-41"/>
    <property type="match status" value="1"/>
</dbReference>
<protein>
    <recommendedName>
        <fullName evidence="6">Fibronectin type-III domain-containing protein</fullName>
    </recommendedName>
</protein>
<evidence type="ECO:0000256" key="3">
    <source>
        <dbReference type="SAM" id="Coils"/>
    </source>
</evidence>
<dbReference type="STRING" id="1798351.A2930_01075"/>
<name>A0A1F5WZT1_9BACT</name>
<evidence type="ECO:0000256" key="5">
    <source>
        <dbReference type="SAM" id="SignalP"/>
    </source>
</evidence>
<dbReference type="PROSITE" id="PS50853">
    <property type="entry name" value="FN3"/>
    <property type="match status" value="1"/>
</dbReference>
<dbReference type="PANTHER" id="PTHR24104">
    <property type="entry name" value="E3 UBIQUITIN-PROTEIN LIGASE NHLRC1-RELATED"/>
    <property type="match status" value="1"/>
</dbReference>
<dbReference type="InterPro" id="IPR003961">
    <property type="entry name" value="FN3_dom"/>
</dbReference>
<dbReference type="GO" id="GO:0000209">
    <property type="term" value="P:protein polyubiquitination"/>
    <property type="evidence" value="ECO:0007669"/>
    <property type="project" value="TreeGrafter"/>
</dbReference>
<dbReference type="GO" id="GO:0043161">
    <property type="term" value="P:proteasome-mediated ubiquitin-dependent protein catabolic process"/>
    <property type="evidence" value="ECO:0007669"/>
    <property type="project" value="TreeGrafter"/>
</dbReference>
<comment type="caution">
    <text evidence="7">The sequence shown here is derived from an EMBL/GenBank/DDBJ whole genome shotgun (WGS) entry which is preliminary data.</text>
</comment>
<dbReference type="GO" id="GO:0061630">
    <property type="term" value="F:ubiquitin protein ligase activity"/>
    <property type="evidence" value="ECO:0007669"/>
    <property type="project" value="TreeGrafter"/>
</dbReference>
<sequence>MKQKTCLFVSAFVLIIILSFSAFAARAEEPNLDLIVQQLQLKIKDLQQQITTLQQQLESAKTAAARISEISKFTKTLQRGMTGDEVKELQEFLKQFPEIYPEGLVTGYFGSLTEAAVKRLQEQNGIETVGVVGPKTRAKLNELVSGGAGNSDVVPPGLLIAPGLQNIISTTTQATTTTATATTTPSGTIPATPAIPAIPSGGGGGSATPATPAIPATPTSSSDTTPPIISNIQATNITETSAAIIWTTDEAASSEVIYTISSPVAGTTTSKVSGANSATNHTVNLSNLIYSQIYYYVVVSKDAVGNAATSSEQSFTTISPITSPNSNPSNNRSIPSIAVIGQITGLNHPAGIAVNPLGKIYVADYHNDNIKVYDSDLNLIQTLGSARGSTPGQFSEPWDIAFDSLGNAYITDTNNRRVQVFSPEGIYLREFPSSAYQGISVNSDGLFYVSGRAIEVFNSAGQKIADLALGQNYYPRNIAIDASNRVYFSNWGNESVGPPSYQRVYDDNSSITIQTPQGELINKIALDYVPYFIDVDDKFRIWVADHTNGKIKVYDSKGVYITEFDLPFSACNICGSSFLNLNTGNPVGLEIHGNKLYASVMYDNLVRVYSISN</sequence>
<feature type="region of interest" description="Disordered" evidence="4">
    <location>
        <begin position="176"/>
        <end position="228"/>
    </location>
</feature>
<gene>
    <name evidence="7" type="ORF">A2930_01075</name>
</gene>
<dbReference type="InterPro" id="IPR036366">
    <property type="entry name" value="PGBDSf"/>
</dbReference>
<accession>A0A1F5WZT1</accession>
<feature type="coiled-coil region" evidence="3">
    <location>
        <begin position="36"/>
        <end position="63"/>
    </location>
</feature>
<dbReference type="AlphaFoldDB" id="A0A1F5WZT1"/>
<dbReference type="CDD" id="cd00063">
    <property type="entry name" value="FN3"/>
    <property type="match status" value="1"/>
</dbReference>
<feature type="compositionally biased region" description="Low complexity" evidence="4">
    <location>
        <begin position="207"/>
        <end position="228"/>
    </location>
</feature>
<evidence type="ECO:0000256" key="4">
    <source>
        <dbReference type="SAM" id="MobiDB-lite"/>
    </source>
</evidence>